<sequence>MKLALISIVLSVAVISNSRAEPDAEPQMNPNEDKSVSAVPYGSNQPGVEDISNVEEYNRPASYPMNNYQPSMNNPSWAQTVPAYDMSGYPSNSPRMGNNGYMQPQTLPDNYNSMPYQPYSSPQAWNQVNPSWNQNRQIPTGVQEIPNWTPPAQQYNTPQYPMYPNQNQWNTLPAQNTWNNYQPQSAPITSTSWLPNSDNQASQTFVPGLPTWRKSYTPLPGKSGCYNRCRPSCSTSYQAGFGCQPSCRSSCNVRPSCGARGQVNWKGNTMVCGRPNYGQSWSGSNNNIQWGASPYNNMQAVPSYNGMQGITAYSNLQPSSNQNQGAQSSSNIDNGQMNMYEETEQS</sequence>
<evidence type="ECO:0000313" key="4">
    <source>
        <dbReference type="Proteomes" id="UP000318571"/>
    </source>
</evidence>
<dbReference type="AlphaFoldDB" id="A0A553PFK6"/>
<proteinExistence type="predicted"/>
<gene>
    <name evidence="3" type="ORF">TCAL_02025</name>
</gene>
<dbReference type="Proteomes" id="UP000318571">
    <property type="component" value="Chromosome 5"/>
</dbReference>
<dbReference type="EMBL" id="VCGU01000004">
    <property type="protein sequence ID" value="TRY76454.1"/>
    <property type="molecule type" value="Genomic_DNA"/>
</dbReference>
<organism evidence="3 4">
    <name type="scientific">Tigriopus californicus</name>
    <name type="common">Marine copepod</name>
    <dbReference type="NCBI Taxonomy" id="6832"/>
    <lineage>
        <taxon>Eukaryota</taxon>
        <taxon>Metazoa</taxon>
        <taxon>Ecdysozoa</taxon>
        <taxon>Arthropoda</taxon>
        <taxon>Crustacea</taxon>
        <taxon>Multicrustacea</taxon>
        <taxon>Hexanauplia</taxon>
        <taxon>Copepoda</taxon>
        <taxon>Harpacticoida</taxon>
        <taxon>Harpacticidae</taxon>
        <taxon>Tigriopus</taxon>
    </lineage>
</organism>
<keyword evidence="2" id="KW-0732">Signal</keyword>
<protein>
    <submittedName>
        <fullName evidence="3">Uncharacterized protein</fullName>
    </submittedName>
</protein>
<dbReference type="OrthoDB" id="10648917at2759"/>
<feature type="chain" id="PRO_5021846294" evidence="2">
    <location>
        <begin position="21"/>
        <end position="346"/>
    </location>
</feature>
<evidence type="ECO:0000313" key="3">
    <source>
        <dbReference type="EMBL" id="TRY76454.1"/>
    </source>
</evidence>
<evidence type="ECO:0000256" key="1">
    <source>
        <dbReference type="SAM" id="MobiDB-lite"/>
    </source>
</evidence>
<feature type="region of interest" description="Disordered" evidence="1">
    <location>
        <begin position="315"/>
        <end position="346"/>
    </location>
</feature>
<keyword evidence="4" id="KW-1185">Reference proteome</keyword>
<feature type="compositionally biased region" description="Low complexity" evidence="1">
    <location>
        <begin position="319"/>
        <end position="331"/>
    </location>
</feature>
<comment type="caution">
    <text evidence="3">The sequence shown here is derived from an EMBL/GenBank/DDBJ whole genome shotgun (WGS) entry which is preliminary data.</text>
</comment>
<feature type="signal peptide" evidence="2">
    <location>
        <begin position="1"/>
        <end position="20"/>
    </location>
</feature>
<reference evidence="3 4" key="1">
    <citation type="journal article" date="2018" name="Nat. Ecol. Evol.">
        <title>Genomic signatures of mitonuclear coevolution across populations of Tigriopus californicus.</title>
        <authorList>
            <person name="Barreto F.S."/>
            <person name="Watson E.T."/>
            <person name="Lima T.G."/>
            <person name="Willett C.S."/>
            <person name="Edmands S."/>
            <person name="Li W."/>
            <person name="Burton R.S."/>
        </authorList>
    </citation>
    <scope>NUCLEOTIDE SEQUENCE [LARGE SCALE GENOMIC DNA]</scope>
    <source>
        <strain evidence="3 4">San Diego</strain>
    </source>
</reference>
<name>A0A553PFK6_TIGCA</name>
<accession>A0A553PFK6</accession>
<evidence type="ECO:0000256" key="2">
    <source>
        <dbReference type="SAM" id="SignalP"/>
    </source>
</evidence>